<proteinExistence type="predicted"/>
<feature type="domain" description="Inosine/uridine-preferring nucleoside hydrolase" evidence="3">
    <location>
        <begin position="5"/>
        <end position="300"/>
    </location>
</feature>
<dbReference type="CDD" id="cd02647">
    <property type="entry name" value="nuc_hydro_TvIAG"/>
    <property type="match status" value="1"/>
</dbReference>
<organism evidence="4 5">
    <name type="scientific">Limosilactobacillus equigenerosi DSM 18793 = JCM 14505</name>
    <dbReference type="NCBI Taxonomy" id="1423742"/>
    <lineage>
        <taxon>Bacteria</taxon>
        <taxon>Bacillati</taxon>
        <taxon>Bacillota</taxon>
        <taxon>Bacilli</taxon>
        <taxon>Lactobacillales</taxon>
        <taxon>Lactobacillaceae</taxon>
        <taxon>Limosilactobacillus</taxon>
    </lineage>
</organism>
<accession>A0A0R1UP49</accession>
<evidence type="ECO:0000256" key="2">
    <source>
        <dbReference type="ARBA" id="ARBA00023295"/>
    </source>
</evidence>
<dbReference type="PANTHER" id="PTHR12304">
    <property type="entry name" value="INOSINE-URIDINE PREFERRING NUCLEOSIDE HYDROLASE"/>
    <property type="match status" value="1"/>
</dbReference>
<keyword evidence="5" id="KW-1185">Reference proteome</keyword>
<evidence type="ECO:0000313" key="4">
    <source>
        <dbReference type="EMBL" id="KRL94985.1"/>
    </source>
</evidence>
<dbReference type="OrthoDB" id="9797882at2"/>
<dbReference type="AlphaFoldDB" id="A0A0R1UP49"/>
<protein>
    <submittedName>
        <fullName evidence="4">Inosine-uridine preferring nucleoside hydrolase</fullName>
    </submittedName>
</protein>
<dbReference type="PANTHER" id="PTHR12304:SF46">
    <property type="entry name" value="INOSINE-ADENOSINE-GUANOSINE-NUCLEOSIDE HYDROLASE"/>
    <property type="match status" value="1"/>
</dbReference>
<keyword evidence="1 4" id="KW-0378">Hydrolase</keyword>
<dbReference type="InterPro" id="IPR023186">
    <property type="entry name" value="IUNH"/>
</dbReference>
<sequence>MREFYLNHDGNMDDYASLLLMLLAPDIRLIGVGVTDADGYVEPAVAASRKIIDRFNQRHDEITVAQSNSRAVHQFPDAWRVAAYSVNQFPLLNEHGCVKTPLSDLPAHQHLIECLHQATGPVTLVFTGPLTDLARALETDPTITHKIATLYWMGGSQNGRGNVHMPNADGTQEWNAWWDPAACATVWDSDLDIYQIGLESSEELPVTPAMHQHFATNRRYQAFDLLGNIYALVNSAEVDTEYYLWDVLTVMAALFPEIVTTEEVKSTVLTTGSSAARFERDETGRGVTLVTHADSEKFWRHYDQLCKHAELF</sequence>
<dbReference type="RefSeq" id="WP_054652131.1">
    <property type="nucleotide sequence ID" value="NZ_AZGC01000026.1"/>
</dbReference>
<evidence type="ECO:0000313" key="5">
    <source>
        <dbReference type="Proteomes" id="UP000051084"/>
    </source>
</evidence>
<dbReference type="SUPFAM" id="SSF53590">
    <property type="entry name" value="Nucleoside hydrolase"/>
    <property type="match status" value="1"/>
</dbReference>
<gene>
    <name evidence="4" type="ORF">FC21_GL001030</name>
</gene>
<dbReference type="STRING" id="417373.GCA_001570685_00214"/>
<dbReference type="Gene3D" id="3.90.245.10">
    <property type="entry name" value="Ribonucleoside hydrolase-like"/>
    <property type="match status" value="1"/>
</dbReference>
<dbReference type="InterPro" id="IPR036452">
    <property type="entry name" value="Ribo_hydro-like"/>
</dbReference>
<reference evidence="4 5" key="1">
    <citation type="journal article" date="2015" name="Genome Announc.">
        <title>Expanding the biotechnology potential of lactobacilli through comparative genomics of 213 strains and associated genera.</title>
        <authorList>
            <person name="Sun Z."/>
            <person name="Harris H.M."/>
            <person name="McCann A."/>
            <person name="Guo C."/>
            <person name="Argimon S."/>
            <person name="Zhang W."/>
            <person name="Yang X."/>
            <person name="Jeffery I.B."/>
            <person name="Cooney J.C."/>
            <person name="Kagawa T.F."/>
            <person name="Liu W."/>
            <person name="Song Y."/>
            <person name="Salvetti E."/>
            <person name="Wrobel A."/>
            <person name="Rasinkangas P."/>
            <person name="Parkhill J."/>
            <person name="Rea M.C."/>
            <person name="O'Sullivan O."/>
            <person name="Ritari J."/>
            <person name="Douillard F.P."/>
            <person name="Paul Ross R."/>
            <person name="Yang R."/>
            <person name="Briner A.E."/>
            <person name="Felis G.E."/>
            <person name="de Vos W.M."/>
            <person name="Barrangou R."/>
            <person name="Klaenhammer T.R."/>
            <person name="Caufield P.W."/>
            <person name="Cui Y."/>
            <person name="Zhang H."/>
            <person name="O'Toole P.W."/>
        </authorList>
    </citation>
    <scope>NUCLEOTIDE SEQUENCE [LARGE SCALE GENOMIC DNA]</scope>
    <source>
        <strain evidence="4 5">DSM 18793</strain>
    </source>
</reference>
<dbReference type="PATRIC" id="fig|1423742.4.peg.1072"/>
<name>A0A0R1UP49_9LACO</name>
<dbReference type="GO" id="GO:0005829">
    <property type="term" value="C:cytosol"/>
    <property type="evidence" value="ECO:0007669"/>
    <property type="project" value="TreeGrafter"/>
</dbReference>
<dbReference type="GO" id="GO:0006152">
    <property type="term" value="P:purine nucleoside catabolic process"/>
    <property type="evidence" value="ECO:0007669"/>
    <property type="project" value="TreeGrafter"/>
</dbReference>
<dbReference type="EMBL" id="AZGC01000026">
    <property type="protein sequence ID" value="KRL94985.1"/>
    <property type="molecule type" value="Genomic_DNA"/>
</dbReference>
<dbReference type="Pfam" id="PF01156">
    <property type="entry name" value="IU_nuc_hydro"/>
    <property type="match status" value="1"/>
</dbReference>
<evidence type="ECO:0000259" key="3">
    <source>
        <dbReference type="Pfam" id="PF01156"/>
    </source>
</evidence>
<dbReference type="InterPro" id="IPR001910">
    <property type="entry name" value="Inosine/uridine_hydrolase_dom"/>
</dbReference>
<keyword evidence="2" id="KW-0326">Glycosidase</keyword>
<comment type="caution">
    <text evidence="4">The sequence shown here is derived from an EMBL/GenBank/DDBJ whole genome shotgun (WGS) entry which is preliminary data.</text>
</comment>
<dbReference type="Proteomes" id="UP000051084">
    <property type="component" value="Unassembled WGS sequence"/>
</dbReference>
<dbReference type="GO" id="GO:0008477">
    <property type="term" value="F:purine nucleosidase activity"/>
    <property type="evidence" value="ECO:0007669"/>
    <property type="project" value="TreeGrafter"/>
</dbReference>
<evidence type="ECO:0000256" key="1">
    <source>
        <dbReference type="ARBA" id="ARBA00022801"/>
    </source>
</evidence>